<dbReference type="Gene3D" id="3.40.50.300">
    <property type="entry name" value="P-loop containing nucleotide triphosphate hydrolases"/>
    <property type="match status" value="1"/>
</dbReference>
<dbReference type="STRING" id="1754190.A0A1Y2FJ45"/>
<comment type="caution">
    <text evidence="12">The sequence shown here is derived from an EMBL/GenBank/DDBJ whole genome shotgun (WGS) entry which is preliminary data.</text>
</comment>
<evidence type="ECO:0000256" key="4">
    <source>
        <dbReference type="ARBA" id="ARBA00022840"/>
    </source>
</evidence>
<dbReference type="CDD" id="cd00009">
    <property type="entry name" value="AAA"/>
    <property type="match status" value="1"/>
</dbReference>
<dbReference type="GO" id="GO:0006260">
    <property type="term" value="P:DNA replication"/>
    <property type="evidence" value="ECO:0007669"/>
    <property type="project" value="UniProtKB-KW"/>
</dbReference>
<accession>A0A1Y2FJ45</accession>
<dbReference type="InterPro" id="IPR027417">
    <property type="entry name" value="P-loop_NTPase"/>
</dbReference>
<gene>
    <name evidence="12" type="ORF">LY90DRAFT_663992</name>
</gene>
<dbReference type="Gene3D" id="1.10.8.60">
    <property type="match status" value="1"/>
</dbReference>
<feature type="coiled-coil region" evidence="9">
    <location>
        <begin position="393"/>
        <end position="423"/>
    </location>
</feature>
<dbReference type="Pfam" id="PF00004">
    <property type="entry name" value="AAA"/>
    <property type="match status" value="1"/>
</dbReference>
<keyword evidence="13" id="KW-1185">Reference proteome</keyword>
<reference evidence="12 13" key="1">
    <citation type="submission" date="2016-08" db="EMBL/GenBank/DDBJ databases">
        <title>A Parts List for Fungal Cellulosomes Revealed by Comparative Genomics.</title>
        <authorList>
            <consortium name="DOE Joint Genome Institute"/>
            <person name="Haitjema C.H."/>
            <person name="Gilmore S.P."/>
            <person name="Henske J.K."/>
            <person name="Solomon K.V."/>
            <person name="De Groot R."/>
            <person name="Kuo A."/>
            <person name="Mondo S.J."/>
            <person name="Salamov A.A."/>
            <person name="Labutti K."/>
            <person name="Zhao Z."/>
            <person name="Chiniquy J."/>
            <person name="Barry K."/>
            <person name="Brewer H.M."/>
            <person name="Purvine S.O."/>
            <person name="Wright A.T."/>
            <person name="Boxma B."/>
            <person name="Van Alen T."/>
            <person name="Hackstein J.H."/>
            <person name="Baker S.E."/>
            <person name="Grigoriev I.V."/>
            <person name="O'Malley M.A."/>
        </authorList>
    </citation>
    <scope>NUCLEOTIDE SEQUENCE [LARGE SCALE GENOMIC DNA]</scope>
    <source>
        <strain evidence="12 13">G1</strain>
    </source>
</reference>
<dbReference type="SUPFAM" id="SSF52540">
    <property type="entry name" value="P-loop containing nucleoside triphosphate hydrolases"/>
    <property type="match status" value="1"/>
</dbReference>
<dbReference type="CDD" id="cd18140">
    <property type="entry name" value="HLD_clamp_RFC"/>
    <property type="match status" value="1"/>
</dbReference>
<evidence type="ECO:0000256" key="6">
    <source>
        <dbReference type="ARBA" id="ARBA00023242"/>
    </source>
</evidence>
<feature type="region of interest" description="Disordered" evidence="10">
    <location>
        <begin position="317"/>
        <end position="339"/>
    </location>
</feature>
<dbReference type="InterPro" id="IPR003959">
    <property type="entry name" value="ATPase_AAA_core"/>
</dbReference>
<dbReference type="GO" id="GO:0016887">
    <property type="term" value="F:ATP hydrolysis activity"/>
    <property type="evidence" value="ECO:0007669"/>
    <property type="project" value="InterPro"/>
</dbReference>
<dbReference type="SMART" id="SM00382">
    <property type="entry name" value="AAA"/>
    <property type="match status" value="1"/>
</dbReference>
<evidence type="ECO:0000313" key="12">
    <source>
        <dbReference type="EMBL" id="ORY82835.1"/>
    </source>
</evidence>
<feature type="compositionally biased region" description="Acidic residues" evidence="10">
    <location>
        <begin position="59"/>
        <end position="69"/>
    </location>
</feature>
<name>A0A1Y2FJ45_9FUNG</name>
<dbReference type="GO" id="GO:0003677">
    <property type="term" value="F:DNA binding"/>
    <property type="evidence" value="ECO:0007669"/>
    <property type="project" value="UniProtKB-KW"/>
</dbReference>
<dbReference type="GO" id="GO:0005524">
    <property type="term" value="F:ATP binding"/>
    <property type="evidence" value="ECO:0007669"/>
    <property type="project" value="UniProtKB-KW"/>
</dbReference>
<keyword evidence="4" id="KW-0067">ATP-binding</keyword>
<evidence type="ECO:0000256" key="9">
    <source>
        <dbReference type="SAM" id="Coils"/>
    </source>
</evidence>
<feature type="region of interest" description="Disordered" evidence="10">
    <location>
        <begin position="53"/>
        <end position="79"/>
    </location>
</feature>
<protein>
    <recommendedName>
        <fullName evidence="11">AAA+ ATPase domain-containing protein</fullName>
    </recommendedName>
</protein>
<dbReference type="AlphaFoldDB" id="A0A1Y2FJ45"/>
<feature type="region of interest" description="Disordered" evidence="10">
    <location>
        <begin position="155"/>
        <end position="175"/>
    </location>
</feature>
<keyword evidence="2" id="KW-0235">DNA replication</keyword>
<keyword evidence="7" id="KW-0131">Cell cycle</keyword>
<comment type="subcellular location">
    <subcellularLocation>
        <location evidence="1">Nucleus</location>
    </subcellularLocation>
</comment>
<keyword evidence="9" id="KW-0175">Coiled coil</keyword>
<dbReference type="EMBL" id="MCOG01000008">
    <property type="protein sequence ID" value="ORY82835.1"/>
    <property type="molecule type" value="Genomic_DNA"/>
</dbReference>
<evidence type="ECO:0000256" key="5">
    <source>
        <dbReference type="ARBA" id="ARBA00023125"/>
    </source>
</evidence>
<keyword evidence="5" id="KW-0238">DNA-binding</keyword>
<keyword evidence="3" id="KW-0547">Nucleotide-binding</keyword>
<evidence type="ECO:0000256" key="7">
    <source>
        <dbReference type="ARBA" id="ARBA00023306"/>
    </source>
</evidence>
<comment type="similarity">
    <text evidence="8">Belongs to the activator 1 small subunits family. CTF18 subfamily.</text>
</comment>
<dbReference type="GO" id="GO:0005634">
    <property type="term" value="C:nucleus"/>
    <property type="evidence" value="ECO:0007669"/>
    <property type="project" value="UniProtKB-SubCell"/>
</dbReference>
<evidence type="ECO:0000256" key="10">
    <source>
        <dbReference type="SAM" id="MobiDB-lite"/>
    </source>
</evidence>
<dbReference type="OrthoDB" id="2195431at2759"/>
<dbReference type="InterPro" id="IPR003593">
    <property type="entry name" value="AAA+_ATPase"/>
</dbReference>
<keyword evidence="6" id="KW-0539">Nucleus</keyword>
<evidence type="ECO:0000256" key="1">
    <source>
        <dbReference type="ARBA" id="ARBA00004123"/>
    </source>
</evidence>
<organism evidence="12 13">
    <name type="scientific">Neocallimastix californiae</name>
    <dbReference type="NCBI Taxonomy" id="1754190"/>
    <lineage>
        <taxon>Eukaryota</taxon>
        <taxon>Fungi</taxon>
        <taxon>Fungi incertae sedis</taxon>
        <taxon>Chytridiomycota</taxon>
        <taxon>Chytridiomycota incertae sedis</taxon>
        <taxon>Neocallimastigomycetes</taxon>
        <taxon>Neocallimastigales</taxon>
        <taxon>Neocallimastigaceae</taxon>
        <taxon>Neocallimastix</taxon>
    </lineage>
</organism>
<proteinExistence type="inferred from homology"/>
<evidence type="ECO:0000313" key="13">
    <source>
        <dbReference type="Proteomes" id="UP000193920"/>
    </source>
</evidence>
<evidence type="ECO:0000259" key="11">
    <source>
        <dbReference type="SMART" id="SM00382"/>
    </source>
</evidence>
<dbReference type="InterPro" id="IPR047854">
    <property type="entry name" value="RFC_lid"/>
</dbReference>
<evidence type="ECO:0000256" key="2">
    <source>
        <dbReference type="ARBA" id="ARBA00022705"/>
    </source>
</evidence>
<evidence type="ECO:0000256" key="8">
    <source>
        <dbReference type="ARBA" id="ARBA00043975"/>
    </source>
</evidence>
<evidence type="ECO:0000256" key="3">
    <source>
        <dbReference type="ARBA" id="ARBA00022741"/>
    </source>
</evidence>
<feature type="domain" description="AAA+ ATPase" evidence="11">
    <location>
        <begin position="520"/>
        <end position="662"/>
    </location>
</feature>
<sequence>MEIDNQINNSNNDINIIPSTVSQNNINNAEKIQNLNSSLNMEANYLNVSNHSNFPPIGFEDENDSDNTEQDNNKNDFENEIVSLDKKEKKTIIDEEEEEYFKSYKNMFESQIEAPPEIDEDYLIQDEEEMLKDISNEKENEYLISMYEESIIQQKLSSQKENKEQNDNINSTLSNSNLLSSEVSIKQKGKRPALDFEDEDNDFDFSMLSNNYEINNSKNISSSLNTQNTQLKHKDKKSQTWNTGNTELGFGFTDDSFEPLEWNSSSTNKNIESSLLEWEDFLDVKENNNNHISIAPHQNQTDNMDIENIFDQTSSNKNTLNKVDKNESSLKSSSGRNFTERPDAGTVYLTGYSYDNLPLYIPFKPIPTVNEIHHYNKELTAKNMNGQLLDVSIYQLIDELEKEKKEKKELQEAKDYIRQYNNNGVNEEEYMNIWGNDANKKKNKDDKKDEYEKNLWVNAYTPKRYTDLLGDERINREVLSWVKEWDYCVFHENNYLKAQNALNAMRNNDINNNDKYKRPFKKIMLLAGPPGLGKTTLAHVVAKHCGYNVVEINASDDRTGNTVKNKLLSALEMQNITNGKPNLVIIDEIDGVSGKGSGDQNFIKLLINIVTAEASNPNEKRRGRGKRFKPLLRPIICICNDQYAPALKPLRTIAQIYTFKPPQPKQLAKRLKEICDNSYLKTDIRTLLALCELTECDIRNCINTLQFINSKNEELTLETLSHVSIGHKDLNKSLFNIWENIFTFPKASEKRSYTLGQNLREEKQNNLSNRYISRLVSLINSNGEYEKIIIGCYENYIKLKTINFSSDPNKSKYVLISEWLEFYDYINLHISKFAHFELSEYAIYPIISFYRLFASSSLRAAFPLAPYQANPERLTSINRYRKPQPILEYPRHDYEAHVAHSTNLSILNQFISGINSQLQYNGWNYEEVISGLISYLLRITEPNIKTSNVLLLKPDDRKKLTNLVEILVSFGLSCIQEKVPDSSNYIYKLEPPIGHLVDFNNLYSKIDQESNISQFIKNKDKFGFDFVNYQIQQIVAQEVEMEKMRRIENSLIKSTTQDLENLSLQNSAKTNNELSKNKMIIDQFNDKKAQQKKQEDLEKIKENDRKRISELKKASKEGVMNSFTKPFEDEDKKISNVIDMKEFFKVQTDESTVSNDKPSTTNISGDIWYRYNEGYSNAVRTTVYIKDL</sequence>
<dbReference type="PANTHER" id="PTHR46765:SF1">
    <property type="entry name" value="P-LOOP CONTAINING NUCLEOSIDE TRIPHOSPHATE HYDROLASES SUPERFAMILY PROTEIN"/>
    <property type="match status" value="1"/>
</dbReference>
<dbReference type="InterPro" id="IPR053016">
    <property type="entry name" value="CTF18-RFC_complex"/>
</dbReference>
<dbReference type="PANTHER" id="PTHR46765">
    <property type="entry name" value="P-LOOP CONTAINING NUCLEOSIDE TRIPHOSPHATE HYDROLASES SUPERFAMILY PROTEIN"/>
    <property type="match status" value="1"/>
</dbReference>
<dbReference type="Proteomes" id="UP000193920">
    <property type="component" value="Unassembled WGS sequence"/>
</dbReference>